<gene>
    <name evidence="3" type="ordered locus">Desal_0582</name>
</gene>
<dbReference type="KEGG" id="dsa:Desal_0582"/>
<reference evidence="3 4" key="1">
    <citation type="submission" date="2009-06" db="EMBL/GenBank/DDBJ databases">
        <title>Complete sequence of Desulfovibrio salexigens DSM 2638.</title>
        <authorList>
            <consortium name="US DOE Joint Genome Institute"/>
            <person name="Lucas S."/>
            <person name="Copeland A."/>
            <person name="Lapidus A."/>
            <person name="Glavina del Rio T."/>
            <person name="Tice H."/>
            <person name="Bruce D."/>
            <person name="Goodwin L."/>
            <person name="Pitluck S."/>
            <person name="Munk A.C."/>
            <person name="Brettin T."/>
            <person name="Detter J.C."/>
            <person name="Han C."/>
            <person name="Tapia R."/>
            <person name="Larimer F."/>
            <person name="Land M."/>
            <person name="Hauser L."/>
            <person name="Kyrpides N."/>
            <person name="Anderson I."/>
            <person name="Wall J.D."/>
            <person name="Arkin A.P."/>
            <person name="Dehal P."/>
            <person name="Chivian D."/>
            <person name="Giles B."/>
            <person name="Hazen T.C."/>
        </authorList>
    </citation>
    <scope>NUCLEOTIDE SEQUENCE [LARGE SCALE GENOMIC DNA]</scope>
    <source>
        <strain evidence="4">ATCC 14822 / DSM 2638 / NCIMB 8403 / VKM B-1763</strain>
    </source>
</reference>
<dbReference type="InterPro" id="IPR058208">
    <property type="entry name" value="PACE"/>
</dbReference>
<dbReference type="STRING" id="526222.Desal_0582"/>
<dbReference type="NCBIfam" id="NF033664">
    <property type="entry name" value="PACE_transport"/>
    <property type="match status" value="1"/>
</dbReference>
<dbReference type="HOGENOM" id="CLU_120004_0_0_7"/>
<dbReference type="RefSeq" id="WP_015850467.1">
    <property type="nucleotide sequence ID" value="NC_012881.1"/>
</dbReference>
<feature type="transmembrane region" description="Helical" evidence="1">
    <location>
        <begin position="36"/>
        <end position="58"/>
    </location>
</feature>
<keyword evidence="1 3" id="KW-0812">Transmembrane</keyword>
<keyword evidence="4" id="KW-1185">Reference proteome</keyword>
<name>C6BXU0_MARSD</name>
<feature type="transmembrane region" description="Helical" evidence="1">
    <location>
        <begin position="79"/>
        <end position="100"/>
    </location>
</feature>
<dbReference type="OrthoDB" id="1631120at2"/>
<sequence length="143" mass="16418">MRTTADRIRHTLLFEIIGLCTCTPLASWILDKDMSRIGIMSIAISMTAMVCNYLYNLLFDKALVALNRPVNVRPTWMRVLHAVLFELSLLTLTVPFVAWWLDLTLWHALIADIGFALFFLVYAFVYNWVYDIVFPMPVAAENG</sequence>
<proteinExistence type="predicted"/>
<feature type="domain" description="Chlorhexidine efflux transporter" evidence="2">
    <location>
        <begin position="2"/>
        <end position="62"/>
    </location>
</feature>
<dbReference type="EMBL" id="CP001649">
    <property type="protein sequence ID" value="ACS78648.1"/>
    <property type="molecule type" value="Genomic_DNA"/>
</dbReference>
<keyword evidence="1" id="KW-0472">Membrane</keyword>
<feature type="transmembrane region" description="Helical" evidence="1">
    <location>
        <begin position="106"/>
        <end position="129"/>
    </location>
</feature>
<evidence type="ECO:0000313" key="4">
    <source>
        <dbReference type="Proteomes" id="UP000002601"/>
    </source>
</evidence>
<keyword evidence="1" id="KW-1133">Transmembrane helix</keyword>
<feature type="transmembrane region" description="Helical" evidence="1">
    <location>
        <begin position="12"/>
        <end position="30"/>
    </location>
</feature>
<organism evidence="3 4">
    <name type="scientific">Maridesulfovibrio salexigens (strain ATCC 14822 / DSM 2638 / NCIMB 8403 / VKM B-1763)</name>
    <name type="common">Desulfovibrio salexigens</name>
    <dbReference type="NCBI Taxonomy" id="526222"/>
    <lineage>
        <taxon>Bacteria</taxon>
        <taxon>Pseudomonadati</taxon>
        <taxon>Thermodesulfobacteriota</taxon>
        <taxon>Desulfovibrionia</taxon>
        <taxon>Desulfovibrionales</taxon>
        <taxon>Desulfovibrionaceae</taxon>
        <taxon>Maridesulfovibrio</taxon>
    </lineage>
</organism>
<dbReference type="eggNOG" id="COG4125">
    <property type="taxonomic scope" value="Bacteria"/>
</dbReference>
<accession>C6BXU0</accession>
<feature type="domain" description="Chlorhexidine efflux transporter" evidence="2">
    <location>
        <begin position="73"/>
        <end position="135"/>
    </location>
</feature>
<evidence type="ECO:0000259" key="2">
    <source>
        <dbReference type="Pfam" id="PF05232"/>
    </source>
</evidence>
<dbReference type="AlphaFoldDB" id="C6BXU0"/>
<dbReference type="Pfam" id="PF05232">
    <property type="entry name" value="BTP"/>
    <property type="match status" value="2"/>
</dbReference>
<dbReference type="InterPro" id="IPR007896">
    <property type="entry name" value="BTP_bacteria"/>
</dbReference>
<evidence type="ECO:0000313" key="3">
    <source>
        <dbReference type="EMBL" id="ACS78648.1"/>
    </source>
</evidence>
<dbReference type="Proteomes" id="UP000002601">
    <property type="component" value="Chromosome"/>
</dbReference>
<protein>
    <submittedName>
        <fullName evidence="3">Transmembrane pair domain protein</fullName>
    </submittedName>
</protein>
<evidence type="ECO:0000256" key="1">
    <source>
        <dbReference type="SAM" id="Phobius"/>
    </source>
</evidence>